<keyword evidence="1" id="KW-0812">Transmembrane</keyword>
<dbReference type="Gramene" id="fgenesh1_pg.C_scaffold_5000400">
    <property type="protein sequence ID" value="fgenesh1_pg.C_scaffold_5000400"/>
    <property type="gene ID" value="fgenesh1_pg.C_scaffold_5000400"/>
</dbReference>
<dbReference type="eggNOG" id="ENOG502QPVW">
    <property type="taxonomic scope" value="Eukaryota"/>
</dbReference>
<dbReference type="HOGENOM" id="CLU_934896_0_0_1"/>
<evidence type="ECO:0000313" key="3">
    <source>
        <dbReference type="Proteomes" id="UP000008694"/>
    </source>
</evidence>
<dbReference type="PANTHER" id="PTHR12224:SF0">
    <property type="entry name" value="BETA-1,4-MANNOSYL-GLYCOPROTEIN 4-BETA-N-ACETYLGLUCOSAMINYLTRANSFERASE"/>
    <property type="match status" value="1"/>
</dbReference>
<dbReference type="GO" id="GO:0006044">
    <property type="term" value="P:N-acetylglucosamine metabolic process"/>
    <property type="evidence" value="ECO:0007669"/>
    <property type="project" value="TreeGrafter"/>
</dbReference>
<evidence type="ECO:0000256" key="1">
    <source>
        <dbReference type="SAM" id="Phobius"/>
    </source>
</evidence>
<dbReference type="EMBL" id="GL348717">
    <property type="protein sequence ID" value="EFH53233.1"/>
    <property type="molecule type" value="Genomic_DNA"/>
</dbReference>
<keyword evidence="1" id="KW-0472">Membrane</keyword>
<dbReference type="InterPro" id="IPR006813">
    <property type="entry name" value="Glyco_trans_17"/>
</dbReference>
<dbReference type="Pfam" id="PF04724">
    <property type="entry name" value="Glyco_transf_17"/>
    <property type="match status" value="2"/>
</dbReference>
<name>D7LR57_ARALL</name>
<organism evidence="3">
    <name type="scientific">Arabidopsis lyrata subsp. lyrata</name>
    <name type="common">Lyre-leaved rock-cress</name>
    <dbReference type="NCBI Taxonomy" id="81972"/>
    <lineage>
        <taxon>Eukaryota</taxon>
        <taxon>Viridiplantae</taxon>
        <taxon>Streptophyta</taxon>
        <taxon>Embryophyta</taxon>
        <taxon>Tracheophyta</taxon>
        <taxon>Spermatophyta</taxon>
        <taxon>Magnoliopsida</taxon>
        <taxon>eudicotyledons</taxon>
        <taxon>Gunneridae</taxon>
        <taxon>Pentapetalae</taxon>
        <taxon>rosids</taxon>
        <taxon>malvids</taxon>
        <taxon>Brassicales</taxon>
        <taxon>Brassicaceae</taxon>
        <taxon>Camelineae</taxon>
        <taxon>Arabidopsis</taxon>
    </lineage>
</organism>
<gene>
    <name evidence="2" type="ORF">ARALYDRAFT_347008</name>
</gene>
<protein>
    <submittedName>
        <fullName evidence="2">Uncharacterized protein</fullName>
    </submittedName>
</protein>
<accession>D7LR57</accession>
<dbReference type="PANTHER" id="PTHR12224">
    <property type="entry name" value="BETA-1,4-MANNOSYL-GLYCOPROTEIN BETA-1,4-N-ACETYLGLUCOSAMINYL-TRANSFERASE"/>
    <property type="match status" value="1"/>
</dbReference>
<dbReference type="STRING" id="81972.D7LR57"/>
<keyword evidence="1" id="KW-1133">Transmembrane helix</keyword>
<dbReference type="AlphaFoldDB" id="D7LR57"/>
<feature type="transmembrane region" description="Helical" evidence="1">
    <location>
        <begin position="94"/>
        <end position="112"/>
    </location>
</feature>
<dbReference type="GO" id="GO:0016020">
    <property type="term" value="C:membrane"/>
    <property type="evidence" value="ECO:0007669"/>
    <property type="project" value="InterPro"/>
</dbReference>
<evidence type="ECO:0000313" key="2">
    <source>
        <dbReference type="EMBL" id="EFH53233.1"/>
    </source>
</evidence>
<reference evidence="3" key="1">
    <citation type="journal article" date="2011" name="Nat. Genet.">
        <title>The Arabidopsis lyrata genome sequence and the basis of rapid genome size change.</title>
        <authorList>
            <person name="Hu T.T."/>
            <person name="Pattyn P."/>
            <person name="Bakker E.G."/>
            <person name="Cao J."/>
            <person name="Cheng J.-F."/>
            <person name="Clark R.M."/>
            <person name="Fahlgren N."/>
            <person name="Fawcett J.A."/>
            <person name="Grimwood J."/>
            <person name="Gundlach H."/>
            <person name="Haberer G."/>
            <person name="Hollister J.D."/>
            <person name="Ossowski S."/>
            <person name="Ottilar R.P."/>
            <person name="Salamov A.A."/>
            <person name="Schneeberger K."/>
            <person name="Spannagl M."/>
            <person name="Wang X."/>
            <person name="Yang L."/>
            <person name="Nasrallah M.E."/>
            <person name="Bergelson J."/>
            <person name="Carrington J.C."/>
            <person name="Gaut B.S."/>
            <person name="Schmutz J."/>
            <person name="Mayer K.F.X."/>
            <person name="Van de Peer Y."/>
            <person name="Grigoriev I.V."/>
            <person name="Nordborg M."/>
            <person name="Weigel D."/>
            <person name="Guo Y.-L."/>
        </authorList>
    </citation>
    <scope>NUCLEOTIDE SEQUENCE [LARGE SCALE GENOMIC DNA]</scope>
    <source>
        <strain evidence="3">cv. MN47</strain>
    </source>
</reference>
<dbReference type="GO" id="GO:0003830">
    <property type="term" value="F:beta-1,4-mannosylglycoprotein 4-beta-N-acetylglucosaminyltransferase activity"/>
    <property type="evidence" value="ECO:0007669"/>
    <property type="project" value="InterPro"/>
</dbReference>
<keyword evidence="3" id="KW-1185">Reference proteome</keyword>
<sequence length="298" mass="34936">MEKDHRFEREKERKVAAYRRALLRKESEIYEWGRRIRELEARLSDEAERLQSSSLQFSDLLKVRQASMALKDSGKILSISRLCCVLRGVYMKNYVFLLVIVPTFVLAVIFTVRKFLTFPGHYGNPNHHHSTKAIPHYYHENASMETLCKLHGWGFVNILDGRVYDPVLFSNELELLAIRWRELYPYVTQCVILESTRRLQGCLSLLYLQSIGMFGFVEPRYTVNLLRWCDEIPQSFRAHYRQSDDILADSGWHCNFCYSRYDRLRVYIQGDNPELGPIAHSFSAVHLPLYLLDNACLS</sequence>
<proteinExistence type="predicted"/>
<dbReference type="Proteomes" id="UP000008694">
    <property type="component" value="Unassembled WGS sequence"/>
</dbReference>